<reference evidence="1 2" key="1">
    <citation type="submission" date="2017-06" db="EMBL/GenBank/DDBJ databases">
        <authorList>
            <person name="Kim H.J."/>
            <person name="Triplett B.A."/>
        </authorList>
    </citation>
    <scope>NUCLEOTIDE SEQUENCE [LARGE SCALE GENOMIC DNA]</scope>
    <source>
        <strain evidence="1 2">DSM 18704</strain>
    </source>
</reference>
<dbReference type="AlphaFoldDB" id="A0A239MLQ0"/>
<dbReference type="Proteomes" id="UP000198356">
    <property type="component" value="Unassembled WGS sequence"/>
</dbReference>
<name>A0A239MLQ0_9BACT</name>
<accession>A0A239MLQ0</accession>
<evidence type="ECO:0000313" key="1">
    <source>
        <dbReference type="EMBL" id="SNT43183.1"/>
    </source>
</evidence>
<gene>
    <name evidence="1" type="ORF">SAMN05421770_11518</name>
</gene>
<organism evidence="1 2">
    <name type="scientific">Granulicella rosea</name>
    <dbReference type="NCBI Taxonomy" id="474952"/>
    <lineage>
        <taxon>Bacteria</taxon>
        <taxon>Pseudomonadati</taxon>
        <taxon>Acidobacteriota</taxon>
        <taxon>Terriglobia</taxon>
        <taxon>Terriglobales</taxon>
        <taxon>Acidobacteriaceae</taxon>
        <taxon>Granulicella</taxon>
    </lineage>
</organism>
<proteinExistence type="predicted"/>
<sequence length="86" mass="9642">MIDPFGQPILYMPMVSAGRGKVTGVEVQYDTDLHRRIFAQINASSSNVQHQALDGVWRRANFDMPVMANILAGVNLTRRQILTRSV</sequence>
<keyword evidence="2" id="KW-1185">Reference proteome</keyword>
<protein>
    <submittedName>
        <fullName evidence="1">Uncharacterized protein</fullName>
    </submittedName>
</protein>
<evidence type="ECO:0000313" key="2">
    <source>
        <dbReference type="Proteomes" id="UP000198356"/>
    </source>
</evidence>
<dbReference type="EMBL" id="FZOU01000015">
    <property type="protein sequence ID" value="SNT43183.1"/>
    <property type="molecule type" value="Genomic_DNA"/>
</dbReference>